<evidence type="ECO:0000313" key="2">
    <source>
        <dbReference type="Proteomes" id="UP000278807"/>
    </source>
</evidence>
<dbReference type="InterPro" id="IPR015943">
    <property type="entry name" value="WD40/YVTN_repeat-like_dom_sf"/>
</dbReference>
<proteinExistence type="predicted"/>
<dbReference type="Gene3D" id="2.130.10.10">
    <property type="entry name" value="YVTN repeat-like/Quinoprotein amine dehydrogenase"/>
    <property type="match status" value="1"/>
</dbReference>
<dbReference type="SUPFAM" id="SSF101912">
    <property type="entry name" value="Sema domain"/>
    <property type="match status" value="1"/>
</dbReference>
<name>A0A0R3TA36_RODNA</name>
<dbReference type="Proteomes" id="UP000278807">
    <property type="component" value="Unassembled WGS sequence"/>
</dbReference>
<protein>
    <submittedName>
        <fullName evidence="3">Protein kinase domain-containing protein</fullName>
    </submittedName>
</protein>
<reference evidence="1 2" key="2">
    <citation type="submission" date="2018-11" db="EMBL/GenBank/DDBJ databases">
        <authorList>
            <consortium name="Pathogen Informatics"/>
        </authorList>
    </citation>
    <scope>NUCLEOTIDE SEQUENCE [LARGE SCALE GENOMIC DNA]</scope>
</reference>
<reference evidence="3" key="1">
    <citation type="submission" date="2017-02" db="UniProtKB">
        <authorList>
            <consortium name="WormBaseParasite"/>
        </authorList>
    </citation>
    <scope>IDENTIFICATION</scope>
</reference>
<keyword evidence="2" id="KW-1185">Reference proteome</keyword>
<evidence type="ECO:0000313" key="1">
    <source>
        <dbReference type="EMBL" id="VDN99782.1"/>
    </source>
</evidence>
<dbReference type="EMBL" id="UZAE01002478">
    <property type="protein sequence ID" value="VDN99782.1"/>
    <property type="molecule type" value="Genomic_DNA"/>
</dbReference>
<dbReference type="AlphaFoldDB" id="A0A0R3TA36"/>
<dbReference type="WBParaSite" id="HNAJ_0000392501-mRNA-1">
    <property type="protein sequence ID" value="HNAJ_0000392501-mRNA-1"/>
    <property type="gene ID" value="HNAJ_0000392501"/>
</dbReference>
<organism evidence="3">
    <name type="scientific">Rodentolepis nana</name>
    <name type="common">Dwarf tapeworm</name>
    <name type="synonym">Hymenolepis nana</name>
    <dbReference type="NCBI Taxonomy" id="102285"/>
    <lineage>
        <taxon>Eukaryota</taxon>
        <taxon>Metazoa</taxon>
        <taxon>Spiralia</taxon>
        <taxon>Lophotrochozoa</taxon>
        <taxon>Platyhelminthes</taxon>
        <taxon>Cestoda</taxon>
        <taxon>Eucestoda</taxon>
        <taxon>Cyclophyllidea</taxon>
        <taxon>Hymenolepididae</taxon>
        <taxon>Rodentolepis</taxon>
    </lineage>
</organism>
<dbReference type="OrthoDB" id="10538544at2759"/>
<accession>A0A0R3TA36</accession>
<dbReference type="InterPro" id="IPR036352">
    <property type="entry name" value="Semap_dom_sf"/>
</dbReference>
<dbReference type="STRING" id="102285.A0A0R3TA36"/>
<sequence>MATKRHAELASFRYIPAWRRPISLSEDFNNVLLVAFAPQLLDFHDYTFGPRKSIARGTSIAFYTMAEIDVYFGIVIYNCLMGRTSTGPSYLSDNPRKCERDDFLLPTLKQNSYCPSYPMNYPISGSLLSERLSAQPILMLDADVTGMAITRVAEEFTVLVITTDEGEFAKVSIFDLTLLCLHEYSNPTCHYSESSMIS</sequence>
<gene>
    <name evidence="1" type="ORF">HNAJ_LOCUS3923</name>
</gene>
<evidence type="ECO:0000313" key="3">
    <source>
        <dbReference type="WBParaSite" id="HNAJ_0000392501-mRNA-1"/>
    </source>
</evidence>